<organism evidence="1 2">
    <name type="scientific">Streptacidiphilus alkalitolerans</name>
    <dbReference type="NCBI Taxonomy" id="3342712"/>
    <lineage>
        <taxon>Bacteria</taxon>
        <taxon>Bacillati</taxon>
        <taxon>Actinomycetota</taxon>
        <taxon>Actinomycetes</taxon>
        <taxon>Kitasatosporales</taxon>
        <taxon>Streptomycetaceae</taxon>
        <taxon>Streptacidiphilus</taxon>
    </lineage>
</organism>
<dbReference type="Pfam" id="PF13398">
    <property type="entry name" value="Peptidase_M50B"/>
    <property type="match status" value="1"/>
</dbReference>
<dbReference type="InterPro" id="IPR049500">
    <property type="entry name" value="Peptidase_M50B-like"/>
</dbReference>
<sequence length="237" mass="25111">MHPQSIGQVWDQVTGVQTAPSTAILWTTAAIALLAVAPRFTWHYTRNVVTIAHEGGHGLAAVLTRRRLHGVRLHSDTSGLTVSSGKPHGPGMVLTAAAGYSAPPLLGLAGAWLISGGHVTALLWGVVLLLAALLVMIRNAYGALTVVLTGGICFAVSWFGSVQLQGAFAYVSVWFLLLAGVRPVVELQHKRRHGGAPDSDADQLGRLTRTPALLWVVLFLVISLACLATGARWLLTR</sequence>
<dbReference type="EMBL" id="JBHEZX010000010">
    <property type="protein sequence ID" value="MFC1412065.1"/>
    <property type="molecule type" value="Genomic_DNA"/>
</dbReference>
<comment type="caution">
    <text evidence="1">The sequence shown here is derived from an EMBL/GenBank/DDBJ whole genome shotgun (WGS) entry which is preliminary data.</text>
</comment>
<keyword evidence="2" id="KW-1185">Reference proteome</keyword>
<dbReference type="Proteomes" id="UP001592582">
    <property type="component" value="Unassembled WGS sequence"/>
</dbReference>
<reference evidence="1 2" key="1">
    <citation type="submission" date="2024-09" db="EMBL/GenBank/DDBJ databases">
        <authorList>
            <person name="Lee S.D."/>
        </authorList>
    </citation>
    <scope>NUCLEOTIDE SEQUENCE [LARGE SCALE GENOMIC DNA]</scope>
    <source>
        <strain evidence="1 2">N1-1</strain>
    </source>
</reference>
<evidence type="ECO:0000313" key="2">
    <source>
        <dbReference type="Proteomes" id="UP001592582"/>
    </source>
</evidence>
<accession>A0ABV6VEB5</accession>
<proteinExistence type="predicted"/>
<evidence type="ECO:0000313" key="1">
    <source>
        <dbReference type="EMBL" id="MFC1412065.1"/>
    </source>
</evidence>
<protein>
    <submittedName>
        <fullName evidence="1">M50 family metallopeptidase</fullName>
    </submittedName>
</protein>
<name>A0ABV6VEB5_9ACTN</name>
<gene>
    <name evidence="1" type="ORF">ACEZDG_22625</name>
</gene>